<dbReference type="OrthoDB" id="2403182at2759"/>
<keyword evidence="15" id="KW-1185">Reference proteome</keyword>
<feature type="domain" description="Kinesin motor" evidence="13">
    <location>
        <begin position="378"/>
        <end position="773"/>
    </location>
</feature>
<evidence type="ECO:0000313" key="15">
    <source>
        <dbReference type="Proteomes" id="UP000024635"/>
    </source>
</evidence>
<evidence type="ECO:0000256" key="7">
    <source>
        <dbReference type="ARBA" id="ARBA00022989"/>
    </source>
</evidence>
<keyword evidence="7" id="KW-1133">Transmembrane helix</keyword>
<keyword evidence="9" id="KW-0963">Cytoplasm</keyword>
<keyword evidence="4" id="KW-0812">Transmembrane</keyword>
<dbReference type="AlphaFoldDB" id="A0A016SAE0"/>
<dbReference type="InterPro" id="IPR018937">
    <property type="entry name" value="MMgT"/>
</dbReference>
<evidence type="ECO:0000256" key="10">
    <source>
        <dbReference type="PROSITE-ProRule" id="PRU00283"/>
    </source>
</evidence>
<reference evidence="15" key="1">
    <citation type="journal article" date="2015" name="Nat. Genet.">
        <title>The genome and transcriptome of the zoonotic hookworm Ancylostoma ceylanicum identify infection-specific gene families.</title>
        <authorList>
            <person name="Schwarz E.M."/>
            <person name="Hu Y."/>
            <person name="Antoshechkin I."/>
            <person name="Miller M.M."/>
            <person name="Sternberg P.W."/>
            <person name="Aroian R.V."/>
        </authorList>
    </citation>
    <scope>NUCLEOTIDE SEQUENCE</scope>
    <source>
        <strain evidence="15">HY135</strain>
    </source>
</reference>
<dbReference type="Gene3D" id="1.10.600.10">
    <property type="entry name" value="Farnesyl Diphosphate Synthase"/>
    <property type="match status" value="1"/>
</dbReference>
<dbReference type="GO" id="GO:0005874">
    <property type="term" value="C:microtubule"/>
    <property type="evidence" value="ECO:0007669"/>
    <property type="project" value="TreeGrafter"/>
</dbReference>
<dbReference type="EMBL" id="JARK01001595">
    <property type="protein sequence ID" value="EYB87628.1"/>
    <property type="molecule type" value="Genomic_DNA"/>
</dbReference>
<keyword evidence="8" id="KW-0472">Membrane</keyword>
<dbReference type="SUPFAM" id="SSF52540">
    <property type="entry name" value="P-loop containing nucleoside triphosphate hydrolases"/>
    <property type="match status" value="1"/>
</dbReference>
<evidence type="ECO:0000313" key="14">
    <source>
        <dbReference type="EMBL" id="EYB87628.1"/>
    </source>
</evidence>
<comment type="similarity">
    <text evidence="10">Belongs to the TRAFAC class myosin-kinesin ATPase superfamily. Kinesin family.</text>
</comment>
<feature type="compositionally biased region" description="Low complexity" evidence="12">
    <location>
        <begin position="168"/>
        <end position="186"/>
    </location>
</feature>
<dbReference type="InterPro" id="IPR019821">
    <property type="entry name" value="Kinesin_motor_CS"/>
</dbReference>
<dbReference type="Pfam" id="PF10270">
    <property type="entry name" value="MMgT"/>
    <property type="match status" value="1"/>
</dbReference>
<dbReference type="SUPFAM" id="SSF48576">
    <property type="entry name" value="Terpenoid synthases"/>
    <property type="match status" value="1"/>
</dbReference>
<evidence type="ECO:0000256" key="3">
    <source>
        <dbReference type="ARBA" id="ARBA00006109"/>
    </source>
</evidence>
<dbReference type="PROSITE" id="PS00411">
    <property type="entry name" value="KINESIN_MOTOR_1"/>
    <property type="match status" value="1"/>
</dbReference>
<dbReference type="GO" id="GO:0008017">
    <property type="term" value="F:microtubule binding"/>
    <property type="evidence" value="ECO:0007669"/>
    <property type="project" value="InterPro"/>
</dbReference>
<sequence>MSAELLRAERAQPFAVRQILVPRSARVGDACVPSRRLFTDWLRRLFERRSVAMSKTFYNVITLASLASLLHCAYSAAQHRSYLRLTEQPFVSLPADVLAQTIISLVALIYGATHVAGAFQHIKSDPNRDRSWDEAASCMSFITFEHRGKAMSPAHAVVRQRTEEVALTSTSSTSSSSTVSSTSSASQPDFSHLPGARPPKAKPTKPARVLEITRKQAQEAFDHCLELVRTRDKDNYQAILTMPKGNRPELIALLAFNVELAMVREKIRPQRNTDTTGLYRLQFWRDAINSIYGESTMPVPRFSFLEYHTLLLSFTLLWYWTQFSTFLLCRTGSTSSNRSCIDSARMSHAVRKRCATPGRNQYRDANTRPKRSLEEKDAVEVVCRLTPYYGPTPCLAIAEDNIVKVVPPPGMQRRDGSPYMQKNYEFGYVFDENDRQQTVFERCAVDLIGHLLEGKNGLLFTYGVTGSGKTYTMTGKPTPDETGLLPRTLDVVFNSIDNKVDRCVFYPNGRNGFGIRSKVDAHLARKKVELERLQVSNEIESRYMERRVVPGYNDNYVCAVFVSYVEIYNNYCYDLLEPKSVLTKHDIRVDINNMVYVDGAQEVEVENSDEALALFCKGEERRRTSDTVLNKESSRSHSVFTIRLVMAPFESSGFAIYPDDDPNGIVVSQLSLVDLAGSERTKRTNNVGDRLAEAASINKSLMVLRQCIDKLRRNQRLGSFETVPYRDTKLTMLFKNFFEGSGKIRMIICANPKPADFEENLNVLAFAEESQAVQVTRAGDRLEMDNGSRPPVPRRFFSHWNSGIDKVLESAPSLLSSAKLSFDFIMKDYDDAASIAKLKERCLAMANITGRKNHDFGSQVRDAEIPLRNALCVADYARVEVEELRARAGQDAEQIASYCAEMKKLKREVMSLRERLSRYEVEDEELISAEEQLRRSVKEERSRARKQDQKLKAIQDICDAPSPSFAQLRSKFSVGGETSTPAPTPSQKRKVLATPSTQASSSRDSRRPQQELRTPGGPGYFNPKYHRRSKSAPRVLDHQPTHRVPTGGILRAKLPTNAKHVTKPEAYQLQKSSDYVLTHQEVDEEGNINTSIIKVFYK</sequence>
<dbReference type="InterPro" id="IPR038105">
    <property type="entry name" value="Kif23_Arf-bd_sf"/>
</dbReference>
<comment type="similarity">
    <text evidence="3">Belongs to the membrane magnesium transporter (TC 1.A.67) family.</text>
</comment>
<dbReference type="InterPro" id="IPR002060">
    <property type="entry name" value="Squ/phyt_synthse"/>
</dbReference>
<dbReference type="GO" id="GO:0012505">
    <property type="term" value="C:endomembrane system"/>
    <property type="evidence" value="ECO:0007669"/>
    <property type="project" value="UniProtKB-SubCell"/>
</dbReference>
<evidence type="ECO:0000256" key="6">
    <source>
        <dbReference type="ARBA" id="ARBA00022840"/>
    </source>
</evidence>
<keyword evidence="9" id="KW-0206">Cytoskeleton</keyword>
<keyword evidence="11" id="KW-0175">Coiled coil</keyword>
<feature type="binding site" evidence="10">
    <location>
        <begin position="463"/>
        <end position="470"/>
    </location>
    <ligand>
        <name>ATP</name>
        <dbReference type="ChEBI" id="CHEBI:30616"/>
    </ligand>
</feature>
<dbReference type="PRINTS" id="PR00380">
    <property type="entry name" value="KINESINHEAVY"/>
</dbReference>
<keyword evidence="6 10" id="KW-0067">ATP-binding</keyword>
<dbReference type="PANTHER" id="PTHR24115">
    <property type="entry name" value="KINESIN-RELATED"/>
    <property type="match status" value="1"/>
</dbReference>
<dbReference type="GO" id="GO:0005524">
    <property type="term" value="F:ATP binding"/>
    <property type="evidence" value="ECO:0007669"/>
    <property type="project" value="UniProtKB-UniRule"/>
</dbReference>
<dbReference type="InterPro" id="IPR036961">
    <property type="entry name" value="Kinesin_motor_dom_sf"/>
</dbReference>
<dbReference type="InterPro" id="IPR027640">
    <property type="entry name" value="Kinesin-like_fam"/>
</dbReference>
<dbReference type="GO" id="GO:0003777">
    <property type="term" value="F:microtubule motor activity"/>
    <property type="evidence" value="ECO:0007669"/>
    <property type="project" value="InterPro"/>
</dbReference>
<keyword evidence="5 10" id="KW-0547">Nucleotide-binding</keyword>
<dbReference type="Gene3D" id="3.40.850.10">
    <property type="entry name" value="Kinesin motor domain"/>
    <property type="match status" value="1"/>
</dbReference>
<dbReference type="Pfam" id="PF00225">
    <property type="entry name" value="Kinesin"/>
    <property type="match status" value="1"/>
</dbReference>
<comment type="subcellular location">
    <subcellularLocation>
        <location evidence="2">Cytoplasm</location>
        <location evidence="2">Cytoskeleton</location>
    </subcellularLocation>
    <subcellularLocation>
        <location evidence="1">Endomembrane system</location>
        <topology evidence="1">Multi-pass membrane protein</topology>
    </subcellularLocation>
</comment>
<evidence type="ECO:0000256" key="4">
    <source>
        <dbReference type="ARBA" id="ARBA00022692"/>
    </source>
</evidence>
<evidence type="ECO:0000259" key="13">
    <source>
        <dbReference type="PROSITE" id="PS50067"/>
    </source>
</evidence>
<dbReference type="InterPro" id="IPR032384">
    <property type="entry name" value="Kif23_Arf-bd"/>
</dbReference>
<dbReference type="GO" id="GO:0005634">
    <property type="term" value="C:nucleus"/>
    <property type="evidence" value="ECO:0007669"/>
    <property type="project" value="TreeGrafter"/>
</dbReference>
<evidence type="ECO:0000256" key="8">
    <source>
        <dbReference type="ARBA" id="ARBA00023136"/>
    </source>
</evidence>
<dbReference type="InterPro" id="IPR027417">
    <property type="entry name" value="P-loop_NTPase"/>
</dbReference>
<proteinExistence type="inferred from homology"/>
<dbReference type="Gene3D" id="2.60.40.4330">
    <property type="entry name" value="Kinesin-like protein Kif23, Arf6-interacting domain"/>
    <property type="match status" value="1"/>
</dbReference>
<name>A0A016SAE0_9BILA</name>
<dbReference type="PANTHER" id="PTHR24115:SF600">
    <property type="entry name" value="KINESIN-LIKE PROTEIN KIF23"/>
    <property type="match status" value="1"/>
</dbReference>
<evidence type="ECO:0000256" key="9">
    <source>
        <dbReference type="ARBA" id="ARBA00023212"/>
    </source>
</evidence>
<dbReference type="SMART" id="SM00129">
    <property type="entry name" value="KISc"/>
    <property type="match status" value="1"/>
</dbReference>
<dbReference type="Proteomes" id="UP000024635">
    <property type="component" value="Unassembled WGS sequence"/>
</dbReference>
<organism evidence="14 15">
    <name type="scientific">Ancylostoma ceylanicum</name>
    <dbReference type="NCBI Taxonomy" id="53326"/>
    <lineage>
        <taxon>Eukaryota</taxon>
        <taxon>Metazoa</taxon>
        <taxon>Ecdysozoa</taxon>
        <taxon>Nematoda</taxon>
        <taxon>Chromadorea</taxon>
        <taxon>Rhabditida</taxon>
        <taxon>Rhabditina</taxon>
        <taxon>Rhabditomorpha</taxon>
        <taxon>Strongyloidea</taxon>
        <taxon>Ancylostomatidae</taxon>
        <taxon>Ancylostomatinae</taxon>
        <taxon>Ancylostoma</taxon>
    </lineage>
</organism>
<dbReference type="InterPro" id="IPR008949">
    <property type="entry name" value="Isoprenoid_synthase_dom_sf"/>
</dbReference>
<dbReference type="InterPro" id="IPR001752">
    <property type="entry name" value="Kinesin_motor_dom"/>
</dbReference>
<evidence type="ECO:0000256" key="1">
    <source>
        <dbReference type="ARBA" id="ARBA00004127"/>
    </source>
</evidence>
<dbReference type="PROSITE" id="PS50067">
    <property type="entry name" value="KINESIN_MOTOR_2"/>
    <property type="match status" value="1"/>
</dbReference>
<evidence type="ECO:0000256" key="5">
    <source>
        <dbReference type="ARBA" id="ARBA00022741"/>
    </source>
</evidence>
<dbReference type="Pfam" id="PF00494">
    <property type="entry name" value="SQS_PSY"/>
    <property type="match status" value="1"/>
</dbReference>
<evidence type="ECO:0000256" key="2">
    <source>
        <dbReference type="ARBA" id="ARBA00004245"/>
    </source>
</evidence>
<dbReference type="STRING" id="53326.A0A016SAE0"/>
<dbReference type="GO" id="GO:0051256">
    <property type="term" value="P:mitotic spindle midzone assembly"/>
    <property type="evidence" value="ECO:0007669"/>
    <property type="project" value="TreeGrafter"/>
</dbReference>
<keyword evidence="10" id="KW-0505">Motor protein</keyword>
<feature type="region of interest" description="Disordered" evidence="12">
    <location>
        <begin position="162"/>
        <end position="206"/>
    </location>
</feature>
<dbReference type="Pfam" id="PF16540">
    <property type="entry name" value="MKLP1_Arf_bdg"/>
    <property type="match status" value="1"/>
</dbReference>
<protein>
    <recommendedName>
        <fullName evidence="13">Kinesin motor domain-containing protein</fullName>
    </recommendedName>
</protein>
<evidence type="ECO:0000256" key="11">
    <source>
        <dbReference type="SAM" id="Coils"/>
    </source>
</evidence>
<comment type="caution">
    <text evidence="14">The sequence shown here is derived from an EMBL/GenBank/DDBJ whole genome shotgun (WGS) entry which is preliminary data.</text>
</comment>
<accession>A0A016SAE0</accession>
<feature type="region of interest" description="Disordered" evidence="12">
    <location>
        <begin position="973"/>
        <end position="1047"/>
    </location>
</feature>
<gene>
    <name evidence="14" type="primary">Acey_s0259.g486</name>
    <name evidence="14" type="synonym">Acey-zen-4</name>
    <name evidence="14" type="ORF">Y032_0259g486</name>
</gene>
<evidence type="ECO:0000256" key="12">
    <source>
        <dbReference type="SAM" id="MobiDB-lite"/>
    </source>
</evidence>
<dbReference type="GO" id="GO:0005871">
    <property type="term" value="C:kinesin complex"/>
    <property type="evidence" value="ECO:0007669"/>
    <property type="project" value="TreeGrafter"/>
</dbReference>
<feature type="coiled-coil region" evidence="11">
    <location>
        <begin position="895"/>
        <end position="947"/>
    </location>
</feature>
<dbReference type="GO" id="GO:0007018">
    <property type="term" value="P:microtubule-based movement"/>
    <property type="evidence" value="ECO:0007669"/>
    <property type="project" value="InterPro"/>
</dbReference>
<dbReference type="GO" id="GO:0016887">
    <property type="term" value="F:ATP hydrolysis activity"/>
    <property type="evidence" value="ECO:0007669"/>
    <property type="project" value="TreeGrafter"/>
</dbReference>